<name>Q4TCK8_TETNG</name>
<comment type="caution">
    <text evidence="2">The sequence shown here is derived from an EMBL/GenBank/DDBJ whole genome shotgun (WGS) entry which is preliminary data.</text>
</comment>
<dbReference type="InterPro" id="IPR004104">
    <property type="entry name" value="Gfo/Idh/MocA-like_OxRdtase_C"/>
</dbReference>
<proteinExistence type="predicted"/>
<gene>
    <name evidence="2" type="ORF">GSTENG00003258001</name>
</gene>
<reference evidence="2" key="2">
    <citation type="submission" date="2004-02" db="EMBL/GenBank/DDBJ databases">
        <authorList>
            <consortium name="Genoscope"/>
            <consortium name="Whitehead Institute Centre for Genome Research"/>
        </authorList>
    </citation>
    <scope>NUCLEOTIDE SEQUENCE</scope>
</reference>
<accession>Q4TCK8</accession>
<dbReference type="KEGG" id="tng:GSTEN00003258G001"/>
<organism evidence="2">
    <name type="scientific">Tetraodon nigroviridis</name>
    <name type="common">Spotted green pufferfish</name>
    <name type="synonym">Chelonodon nigroviridis</name>
    <dbReference type="NCBI Taxonomy" id="99883"/>
    <lineage>
        <taxon>Eukaryota</taxon>
        <taxon>Metazoa</taxon>
        <taxon>Chordata</taxon>
        <taxon>Craniata</taxon>
        <taxon>Vertebrata</taxon>
        <taxon>Euteleostomi</taxon>
        <taxon>Actinopterygii</taxon>
        <taxon>Neopterygii</taxon>
        <taxon>Teleostei</taxon>
        <taxon>Neoteleostei</taxon>
        <taxon>Acanthomorphata</taxon>
        <taxon>Eupercaria</taxon>
        <taxon>Tetraodontiformes</taxon>
        <taxon>Tetradontoidea</taxon>
        <taxon>Tetraodontidae</taxon>
        <taxon>Tetraodon</taxon>
    </lineage>
</organism>
<protein>
    <submittedName>
        <fullName evidence="2">(spotted green pufferfish) hypothetical protein</fullName>
    </submittedName>
</protein>
<reference evidence="2" key="1">
    <citation type="journal article" date="2004" name="Nature">
        <title>Genome duplication in the teleost fish Tetraodon nigroviridis reveals the early vertebrate proto-karyotype.</title>
        <authorList>
            <person name="Jaillon O."/>
            <person name="Aury J.-M."/>
            <person name="Brunet F."/>
            <person name="Petit J.-L."/>
            <person name="Stange-Thomann N."/>
            <person name="Mauceli E."/>
            <person name="Bouneau L."/>
            <person name="Fischer C."/>
            <person name="Ozouf-Costaz C."/>
            <person name="Bernot A."/>
            <person name="Nicaud S."/>
            <person name="Jaffe D."/>
            <person name="Fisher S."/>
            <person name="Lutfalla G."/>
            <person name="Dossat C."/>
            <person name="Segurens B."/>
            <person name="Dasilva C."/>
            <person name="Salanoubat M."/>
            <person name="Levy M."/>
            <person name="Boudet N."/>
            <person name="Castellano S."/>
            <person name="Anthouard V."/>
            <person name="Jubin C."/>
            <person name="Castelli V."/>
            <person name="Katinka M."/>
            <person name="Vacherie B."/>
            <person name="Biemont C."/>
            <person name="Skalli Z."/>
            <person name="Cattolico L."/>
            <person name="Poulain J."/>
            <person name="De Berardinis V."/>
            <person name="Cruaud C."/>
            <person name="Duprat S."/>
            <person name="Brottier P."/>
            <person name="Coutanceau J.-P."/>
            <person name="Gouzy J."/>
            <person name="Parra G."/>
            <person name="Lardier G."/>
            <person name="Chapple C."/>
            <person name="McKernan K.J."/>
            <person name="McEwan P."/>
            <person name="Bosak S."/>
            <person name="Kellis M."/>
            <person name="Volff J.-N."/>
            <person name="Guigo R."/>
            <person name="Zody M.C."/>
            <person name="Mesirov J."/>
            <person name="Lindblad-Toh K."/>
            <person name="Birren B."/>
            <person name="Nusbaum C."/>
            <person name="Kahn D."/>
            <person name="Robinson-Rechavi M."/>
            <person name="Laudet V."/>
            <person name="Schachter V."/>
            <person name="Quetier F."/>
            <person name="Saurin W."/>
            <person name="Scarpelli C."/>
            <person name="Wincker P."/>
            <person name="Lander E.S."/>
            <person name="Weissenbach J."/>
            <person name="Roest Crollius H."/>
        </authorList>
    </citation>
    <scope>NUCLEOTIDE SEQUENCE [LARGE SCALE GENOMIC DNA]</scope>
</reference>
<dbReference type="Gene3D" id="3.30.360.10">
    <property type="entry name" value="Dihydrodipicolinate Reductase, domain 2"/>
    <property type="match status" value="1"/>
</dbReference>
<evidence type="ECO:0000313" key="2">
    <source>
        <dbReference type="EMBL" id="CAF89374.1"/>
    </source>
</evidence>
<dbReference type="SUPFAM" id="SSF55347">
    <property type="entry name" value="Glyceraldehyde-3-phosphate dehydrogenase-like, C-terminal domain"/>
    <property type="match status" value="1"/>
</dbReference>
<dbReference type="AlphaFoldDB" id="Q4TCK8"/>
<sequence length="124" mass="13960">MTSPVRVIVVGADWQCVVDREKFADAVIICTPDRIHKELIDAGAIGDIVHIQHLEPVGFYHFAHSFVRGNWRNEAESAFSLLAKSCHDIDLIHHWAGARRCLKVSSFGSLSLFRKENKVSGLFF</sequence>
<feature type="domain" description="Gfo/Idh/MocA-like oxidoreductase C-terminal" evidence="1">
    <location>
        <begin position="37"/>
        <end position="98"/>
    </location>
</feature>
<dbReference type="OrthoDB" id="2129491at2759"/>
<dbReference type="InterPro" id="IPR051450">
    <property type="entry name" value="Gfo/Idh/MocA_Oxidoreductases"/>
</dbReference>
<dbReference type="PANTHER" id="PTHR43377">
    <property type="entry name" value="BILIVERDIN REDUCTASE A"/>
    <property type="match status" value="1"/>
</dbReference>
<dbReference type="Pfam" id="PF02894">
    <property type="entry name" value="GFO_IDH_MocA_C"/>
    <property type="match status" value="1"/>
</dbReference>
<dbReference type="EMBL" id="CAAE01006844">
    <property type="protein sequence ID" value="CAF89374.1"/>
    <property type="molecule type" value="Genomic_DNA"/>
</dbReference>
<dbReference type="PANTHER" id="PTHR43377:SF2">
    <property type="entry name" value="BINDING ROSSMANN FOLD OXIDOREDUCTASE, PUTATIVE (AFU_ORTHOLOGUE AFUA_4G00560)-RELATED"/>
    <property type="match status" value="1"/>
</dbReference>
<evidence type="ECO:0000259" key="1">
    <source>
        <dbReference type="Pfam" id="PF02894"/>
    </source>
</evidence>